<dbReference type="GO" id="GO:0016020">
    <property type="term" value="C:membrane"/>
    <property type="evidence" value="ECO:0007669"/>
    <property type="project" value="UniProtKB-SubCell"/>
</dbReference>
<keyword evidence="9" id="KW-1185">Reference proteome</keyword>
<gene>
    <name evidence="8" type="ORF">TSOC_014001</name>
</gene>
<dbReference type="InterPro" id="IPR051949">
    <property type="entry name" value="Cation_Transport_ATPase"/>
</dbReference>
<name>A0A2J7ZIV2_9CHLO</name>
<feature type="non-terminal residue" evidence="8">
    <location>
        <position position="1"/>
    </location>
</feature>
<evidence type="ECO:0000256" key="3">
    <source>
        <dbReference type="ARBA" id="ARBA00022723"/>
    </source>
</evidence>
<dbReference type="Gene3D" id="3.40.50.1000">
    <property type="entry name" value="HAD superfamily/HAD-like"/>
    <property type="match status" value="1"/>
</dbReference>
<evidence type="ECO:0000256" key="6">
    <source>
        <dbReference type="ARBA" id="ARBA00022842"/>
    </source>
</evidence>
<dbReference type="PANTHER" id="PTHR43079">
    <property type="entry name" value="PROBABLE CADMIUM/ZINC-TRANSPORTING ATPASE HMA1"/>
    <property type="match status" value="1"/>
</dbReference>
<evidence type="ECO:0000313" key="9">
    <source>
        <dbReference type="Proteomes" id="UP000236333"/>
    </source>
</evidence>
<evidence type="ECO:0000256" key="7">
    <source>
        <dbReference type="ARBA" id="ARBA00022967"/>
    </source>
</evidence>
<dbReference type="EMBL" id="PGGS01001619">
    <property type="protein sequence ID" value="PNH00192.1"/>
    <property type="molecule type" value="Genomic_DNA"/>
</dbReference>
<dbReference type="InterPro" id="IPR036412">
    <property type="entry name" value="HAD-like_sf"/>
</dbReference>
<comment type="subcellular location">
    <subcellularLocation>
        <location evidence="1">Membrane</location>
        <topology evidence="1">Multi-pass membrane protein</topology>
    </subcellularLocation>
</comment>
<dbReference type="Proteomes" id="UP000236333">
    <property type="component" value="Unassembled WGS sequence"/>
</dbReference>
<comment type="caution">
    <text evidence="8">The sequence shown here is derived from an EMBL/GenBank/DDBJ whole genome shotgun (WGS) entry which is preliminary data.</text>
</comment>
<accession>A0A2J7ZIV2</accession>
<organism evidence="8 9">
    <name type="scientific">Tetrabaena socialis</name>
    <dbReference type="NCBI Taxonomy" id="47790"/>
    <lineage>
        <taxon>Eukaryota</taxon>
        <taxon>Viridiplantae</taxon>
        <taxon>Chlorophyta</taxon>
        <taxon>core chlorophytes</taxon>
        <taxon>Chlorophyceae</taxon>
        <taxon>CS clade</taxon>
        <taxon>Chlamydomonadales</taxon>
        <taxon>Tetrabaenaceae</taxon>
        <taxon>Tetrabaena</taxon>
    </lineage>
</organism>
<evidence type="ECO:0000256" key="1">
    <source>
        <dbReference type="ARBA" id="ARBA00004141"/>
    </source>
</evidence>
<evidence type="ECO:0000256" key="5">
    <source>
        <dbReference type="ARBA" id="ARBA00022840"/>
    </source>
</evidence>
<keyword evidence="3" id="KW-0479">Metal-binding</keyword>
<keyword evidence="6" id="KW-0460">Magnesium</keyword>
<proteinExistence type="inferred from homology"/>
<sequence>DHASVAASVAGSVGITHFRAAMQPRDKLAYVQRAQAEAAEAGGGGGGVLMMGDGINDAPALAAACVGVAVASSSRDLVAAASDIIVLSGQGVAALPWLFRLADRTQVGWVWVSVTESKITGRKR</sequence>
<evidence type="ECO:0000313" key="8">
    <source>
        <dbReference type="EMBL" id="PNH00192.1"/>
    </source>
</evidence>
<keyword evidence="7" id="KW-1278">Translocase</keyword>
<dbReference type="PRINTS" id="PR00119">
    <property type="entry name" value="CATATPASE"/>
</dbReference>
<comment type="similarity">
    <text evidence="2">Belongs to the cation transport ATPase (P-type) (TC 3.A.3) family. Type IB subfamily.</text>
</comment>
<protein>
    <submittedName>
        <fullName evidence="8">Putative cadmium-transporting ATPase</fullName>
    </submittedName>
</protein>
<dbReference type="GO" id="GO:0046872">
    <property type="term" value="F:metal ion binding"/>
    <property type="evidence" value="ECO:0007669"/>
    <property type="project" value="UniProtKB-KW"/>
</dbReference>
<keyword evidence="4" id="KW-0547">Nucleotide-binding</keyword>
<dbReference type="GO" id="GO:0005524">
    <property type="term" value="F:ATP binding"/>
    <property type="evidence" value="ECO:0007669"/>
    <property type="project" value="UniProtKB-KW"/>
</dbReference>
<reference evidence="8 9" key="1">
    <citation type="journal article" date="2017" name="Mol. Biol. Evol.">
        <title>The 4-celled Tetrabaena socialis nuclear genome reveals the essential components for genetic control of cell number at the origin of multicellularity in the volvocine lineage.</title>
        <authorList>
            <person name="Featherston J."/>
            <person name="Arakaki Y."/>
            <person name="Hanschen E.R."/>
            <person name="Ferris P.J."/>
            <person name="Michod R.E."/>
            <person name="Olson B.J.S.C."/>
            <person name="Nozaki H."/>
            <person name="Durand P.M."/>
        </authorList>
    </citation>
    <scope>NUCLEOTIDE SEQUENCE [LARGE SCALE GENOMIC DNA]</scope>
    <source>
        <strain evidence="8 9">NIES-571</strain>
    </source>
</reference>
<dbReference type="InterPro" id="IPR023214">
    <property type="entry name" value="HAD_sf"/>
</dbReference>
<dbReference type="PANTHER" id="PTHR43079:SF1">
    <property type="entry name" value="CADMIUM_ZINC-TRANSPORTING ATPASE HMA1, CHLOROPLASTIC-RELATED"/>
    <property type="match status" value="1"/>
</dbReference>
<dbReference type="OrthoDB" id="432719at2759"/>
<keyword evidence="5" id="KW-0067">ATP-binding</keyword>
<evidence type="ECO:0000256" key="4">
    <source>
        <dbReference type="ARBA" id="ARBA00022741"/>
    </source>
</evidence>
<dbReference type="SUPFAM" id="SSF56784">
    <property type="entry name" value="HAD-like"/>
    <property type="match status" value="1"/>
</dbReference>
<dbReference type="AlphaFoldDB" id="A0A2J7ZIV2"/>
<evidence type="ECO:0000256" key="2">
    <source>
        <dbReference type="ARBA" id="ARBA00006024"/>
    </source>
</evidence>